<dbReference type="EC" id="2.3.2.6" evidence="10 15"/>
<evidence type="ECO:0000256" key="8">
    <source>
        <dbReference type="ARBA" id="ARBA00054043"/>
    </source>
</evidence>
<evidence type="ECO:0000256" key="14">
    <source>
        <dbReference type="ARBA" id="ARBA00083640"/>
    </source>
</evidence>
<evidence type="ECO:0000256" key="15">
    <source>
        <dbReference type="HAMAP-Rule" id="MF_00688"/>
    </source>
</evidence>
<dbReference type="HAMAP" id="MF_00688">
    <property type="entry name" value="Leu_Phe_trans"/>
    <property type="match status" value="1"/>
</dbReference>
<evidence type="ECO:0000256" key="13">
    <source>
        <dbReference type="ARBA" id="ARBA00077165"/>
    </source>
</evidence>
<name>A0A437R377_9GAMM</name>
<evidence type="ECO:0000256" key="1">
    <source>
        <dbReference type="ARBA" id="ARBA00004496"/>
    </source>
</evidence>
<dbReference type="AlphaFoldDB" id="A0A437R377"/>
<evidence type="ECO:0000256" key="2">
    <source>
        <dbReference type="ARBA" id="ARBA00022490"/>
    </source>
</evidence>
<comment type="similarity">
    <text evidence="9 15">Belongs to the L/F-transferase family.</text>
</comment>
<dbReference type="InterPro" id="IPR042221">
    <property type="entry name" value="Leu/Phe-tRNA_Trfase_N"/>
</dbReference>
<comment type="caution">
    <text evidence="16">The sequence shown here is derived from an EMBL/GenBank/DDBJ whole genome shotgun (WGS) entry which is preliminary data.</text>
</comment>
<keyword evidence="3 15" id="KW-0808">Transferase</keyword>
<dbReference type="Proteomes" id="UP000283077">
    <property type="component" value="Unassembled WGS sequence"/>
</dbReference>
<dbReference type="Pfam" id="PF03588">
    <property type="entry name" value="Leu_Phe_trans"/>
    <property type="match status" value="1"/>
</dbReference>
<evidence type="ECO:0000256" key="4">
    <source>
        <dbReference type="ARBA" id="ARBA00023315"/>
    </source>
</evidence>
<evidence type="ECO:0000256" key="6">
    <source>
        <dbReference type="ARBA" id="ARBA00050652"/>
    </source>
</evidence>
<evidence type="ECO:0000256" key="11">
    <source>
        <dbReference type="ARBA" id="ARBA00074372"/>
    </source>
</evidence>
<dbReference type="GO" id="GO:0008914">
    <property type="term" value="F:leucyl-tRNA--protein transferase activity"/>
    <property type="evidence" value="ECO:0007669"/>
    <property type="project" value="UniProtKB-UniRule"/>
</dbReference>
<dbReference type="RefSeq" id="WP_127697515.1">
    <property type="nucleotide sequence ID" value="NZ_SACS01000002.1"/>
</dbReference>
<protein>
    <recommendedName>
        <fullName evidence="11 15">Leucyl/phenylalanyl-tRNA--protein transferase</fullName>
        <ecNumber evidence="10 15">2.3.2.6</ecNumber>
    </recommendedName>
    <alternativeName>
        <fullName evidence="12 15">L/F-transferase</fullName>
    </alternativeName>
    <alternativeName>
        <fullName evidence="13 15">Leucyltransferase</fullName>
    </alternativeName>
    <alternativeName>
        <fullName evidence="14 15">Phenyalanyltransferase</fullName>
    </alternativeName>
</protein>
<comment type="catalytic activity">
    <reaction evidence="7 15">
        <text>N-terminal L-lysyl-[protein] + L-leucyl-tRNA(Leu) = N-terminal L-leucyl-L-lysyl-[protein] + tRNA(Leu) + H(+)</text>
        <dbReference type="Rhea" id="RHEA:12340"/>
        <dbReference type="Rhea" id="RHEA-COMP:9613"/>
        <dbReference type="Rhea" id="RHEA-COMP:9622"/>
        <dbReference type="Rhea" id="RHEA-COMP:12670"/>
        <dbReference type="Rhea" id="RHEA-COMP:12671"/>
        <dbReference type="ChEBI" id="CHEBI:15378"/>
        <dbReference type="ChEBI" id="CHEBI:65249"/>
        <dbReference type="ChEBI" id="CHEBI:78442"/>
        <dbReference type="ChEBI" id="CHEBI:78494"/>
        <dbReference type="ChEBI" id="CHEBI:133043"/>
        <dbReference type="EC" id="2.3.2.6"/>
    </reaction>
</comment>
<dbReference type="Gene3D" id="3.40.630.70">
    <property type="entry name" value="Leucyl/phenylalanyl-tRNA-protein transferase, C-terminal domain"/>
    <property type="match status" value="1"/>
</dbReference>
<dbReference type="FunFam" id="3.30.70.3550:FF:000001">
    <property type="entry name" value="Leucyl/phenylalanyl-tRNA--protein transferase"/>
    <property type="match status" value="1"/>
</dbReference>
<evidence type="ECO:0000256" key="10">
    <source>
        <dbReference type="ARBA" id="ARBA00066767"/>
    </source>
</evidence>
<dbReference type="PANTHER" id="PTHR30098">
    <property type="entry name" value="LEUCYL/PHENYLALANYL-TRNA--PROTEIN TRANSFERASE"/>
    <property type="match status" value="1"/>
</dbReference>
<comment type="function">
    <text evidence="8 15">Functions in the N-end rule pathway of protein degradation where it conjugates Leu, Phe and, less efficiently, Met from aminoacyl-tRNAs to the N-termini of proteins containing an N-terminal arginine or lysine.</text>
</comment>
<reference evidence="16 17" key="1">
    <citation type="submission" date="2019-01" db="EMBL/GenBank/DDBJ databases">
        <authorList>
            <person name="Chen W.-M."/>
        </authorList>
    </citation>
    <scope>NUCLEOTIDE SEQUENCE [LARGE SCALE GENOMIC DNA]</scope>
    <source>
        <strain evidence="16 17">KYPC3</strain>
    </source>
</reference>
<accession>A0A437R377</accession>
<evidence type="ECO:0000256" key="12">
    <source>
        <dbReference type="ARBA" id="ARBA00077136"/>
    </source>
</evidence>
<evidence type="ECO:0000256" key="7">
    <source>
        <dbReference type="ARBA" id="ARBA00051538"/>
    </source>
</evidence>
<sequence length="237" mass="26626">MAIYLPELTADPLWFPPLHSTLKNPDGLLAMGGDLSVPRLQQAYRSGIFPWFSDGDPLLWWSPSTRAVFAPGELQLNRSLRKYQKQQQFHYSRNLAFAQVIAHCAALPRRNQAGTWIVDNMQQAYLALHQAGLAHSIEVWRHNQLVGGLYGVVVGGLFCGESMFNLEPNTAKLALCMLQQQLTGYSEGWIDCQMPNPFLLQLGVQPLPKAKYLKLLQQLRDAPVPSSAWEPAVLEFQ</sequence>
<dbReference type="SUPFAM" id="SSF55729">
    <property type="entry name" value="Acyl-CoA N-acyltransferases (Nat)"/>
    <property type="match status" value="1"/>
</dbReference>
<comment type="subcellular location">
    <subcellularLocation>
        <location evidence="1 15">Cytoplasm</location>
    </subcellularLocation>
</comment>
<gene>
    <name evidence="15" type="primary">aat</name>
    <name evidence="16" type="ORF">EOE67_02675</name>
</gene>
<dbReference type="InterPro" id="IPR004616">
    <property type="entry name" value="Leu/Phe-tRNA_Trfase"/>
</dbReference>
<comment type="catalytic activity">
    <reaction evidence="5 15">
        <text>L-phenylalanyl-tRNA(Phe) + an N-terminal L-alpha-aminoacyl-[protein] = an N-terminal L-phenylalanyl-L-alpha-aminoacyl-[protein] + tRNA(Phe)</text>
        <dbReference type="Rhea" id="RHEA:43632"/>
        <dbReference type="Rhea" id="RHEA-COMP:9668"/>
        <dbReference type="Rhea" id="RHEA-COMP:9699"/>
        <dbReference type="Rhea" id="RHEA-COMP:10636"/>
        <dbReference type="Rhea" id="RHEA-COMP:10637"/>
        <dbReference type="ChEBI" id="CHEBI:78442"/>
        <dbReference type="ChEBI" id="CHEBI:78531"/>
        <dbReference type="ChEBI" id="CHEBI:78597"/>
        <dbReference type="ChEBI" id="CHEBI:83561"/>
        <dbReference type="EC" id="2.3.2.6"/>
    </reaction>
</comment>
<proteinExistence type="inferred from homology"/>
<evidence type="ECO:0000256" key="5">
    <source>
        <dbReference type="ARBA" id="ARBA00050607"/>
    </source>
</evidence>
<comment type="catalytic activity">
    <reaction evidence="6 15">
        <text>N-terminal L-arginyl-[protein] + L-leucyl-tRNA(Leu) = N-terminal L-leucyl-L-arginyl-[protein] + tRNA(Leu) + H(+)</text>
        <dbReference type="Rhea" id="RHEA:50416"/>
        <dbReference type="Rhea" id="RHEA-COMP:9613"/>
        <dbReference type="Rhea" id="RHEA-COMP:9622"/>
        <dbReference type="Rhea" id="RHEA-COMP:12672"/>
        <dbReference type="Rhea" id="RHEA-COMP:12673"/>
        <dbReference type="ChEBI" id="CHEBI:15378"/>
        <dbReference type="ChEBI" id="CHEBI:64719"/>
        <dbReference type="ChEBI" id="CHEBI:78442"/>
        <dbReference type="ChEBI" id="CHEBI:78494"/>
        <dbReference type="ChEBI" id="CHEBI:133044"/>
        <dbReference type="EC" id="2.3.2.6"/>
    </reaction>
</comment>
<evidence type="ECO:0000256" key="3">
    <source>
        <dbReference type="ARBA" id="ARBA00022679"/>
    </source>
</evidence>
<keyword evidence="4 15" id="KW-0012">Acyltransferase</keyword>
<dbReference type="InterPro" id="IPR042203">
    <property type="entry name" value="Leu/Phe-tRNA_Trfase_C"/>
</dbReference>
<keyword evidence="17" id="KW-1185">Reference proteome</keyword>
<dbReference type="OrthoDB" id="9790282at2"/>
<keyword evidence="2 15" id="KW-0963">Cytoplasm</keyword>
<evidence type="ECO:0000313" key="17">
    <source>
        <dbReference type="Proteomes" id="UP000283077"/>
    </source>
</evidence>
<dbReference type="PANTHER" id="PTHR30098:SF2">
    <property type="entry name" value="LEUCYL_PHENYLALANYL-TRNA--PROTEIN TRANSFERASE"/>
    <property type="match status" value="1"/>
</dbReference>
<evidence type="ECO:0000256" key="9">
    <source>
        <dbReference type="ARBA" id="ARBA00061535"/>
    </source>
</evidence>
<dbReference type="EMBL" id="SACS01000002">
    <property type="protein sequence ID" value="RVU41127.1"/>
    <property type="molecule type" value="Genomic_DNA"/>
</dbReference>
<organism evidence="16 17">
    <name type="scientific">Rheinheimera riviphila</name>
    <dbReference type="NCBI Taxonomy" id="1834037"/>
    <lineage>
        <taxon>Bacteria</taxon>
        <taxon>Pseudomonadati</taxon>
        <taxon>Pseudomonadota</taxon>
        <taxon>Gammaproteobacteria</taxon>
        <taxon>Chromatiales</taxon>
        <taxon>Chromatiaceae</taxon>
        <taxon>Rheinheimera</taxon>
    </lineage>
</organism>
<dbReference type="InterPro" id="IPR016181">
    <property type="entry name" value="Acyl_CoA_acyltransferase"/>
</dbReference>
<dbReference type="NCBIfam" id="TIGR00667">
    <property type="entry name" value="aat"/>
    <property type="match status" value="1"/>
</dbReference>
<dbReference type="Gene3D" id="3.30.70.3550">
    <property type="entry name" value="Leucyl/phenylalanyl-tRNA-protein transferase, N-terminal domain"/>
    <property type="match status" value="1"/>
</dbReference>
<evidence type="ECO:0000313" key="16">
    <source>
        <dbReference type="EMBL" id="RVU41127.1"/>
    </source>
</evidence>
<dbReference type="GO" id="GO:0005737">
    <property type="term" value="C:cytoplasm"/>
    <property type="evidence" value="ECO:0007669"/>
    <property type="project" value="UniProtKB-SubCell"/>
</dbReference>
<dbReference type="GO" id="GO:0030163">
    <property type="term" value="P:protein catabolic process"/>
    <property type="evidence" value="ECO:0007669"/>
    <property type="project" value="UniProtKB-UniRule"/>
</dbReference>